<proteinExistence type="predicted"/>
<feature type="region of interest" description="Disordered" evidence="1">
    <location>
        <begin position="152"/>
        <end position="178"/>
    </location>
</feature>
<protein>
    <submittedName>
        <fullName evidence="2">Uncharacterized protein</fullName>
    </submittedName>
</protein>
<dbReference type="Gene3D" id="3.20.20.70">
    <property type="entry name" value="Aldolase class I"/>
    <property type="match status" value="1"/>
</dbReference>
<dbReference type="PANTHER" id="PTHR19278">
    <property type="entry name" value="OROTATE PHOSPHORIBOSYLTRANSFERASE"/>
    <property type="match status" value="1"/>
</dbReference>
<name>A0A811MCM3_9POAL</name>
<dbReference type="GO" id="GO:0019856">
    <property type="term" value="P:pyrimidine nucleobase biosynthetic process"/>
    <property type="evidence" value="ECO:0007669"/>
    <property type="project" value="TreeGrafter"/>
</dbReference>
<evidence type="ECO:0000313" key="3">
    <source>
        <dbReference type="Proteomes" id="UP000604825"/>
    </source>
</evidence>
<evidence type="ECO:0000313" key="2">
    <source>
        <dbReference type="EMBL" id="CAD6202951.1"/>
    </source>
</evidence>
<organism evidence="2 3">
    <name type="scientific">Miscanthus lutarioriparius</name>
    <dbReference type="NCBI Taxonomy" id="422564"/>
    <lineage>
        <taxon>Eukaryota</taxon>
        <taxon>Viridiplantae</taxon>
        <taxon>Streptophyta</taxon>
        <taxon>Embryophyta</taxon>
        <taxon>Tracheophyta</taxon>
        <taxon>Spermatophyta</taxon>
        <taxon>Magnoliopsida</taxon>
        <taxon>Liliopsida</taxon>
        <taxon>Poales</taxon>
        <taxon>Poaceae</taxon>
        <taxon>PACMAD clade</taxon>
        <taxon>Panicoideae</taxon>
        <taxon>Andropogonodae</taxon>
        <taxon>Andropogoneae</taxon>
        <taxon>Saccharinae</taxon>
        <taxon>Miscanthus</taxon>
    </lineage>
</organism>
<sequence length="194" mass="20911">MASTSVAKTVNGAHHFKIASYSLSKGIGWGSSSPPSPSTRGWRWLPLAMLVRHGKVGEEKVTEVRWFLDSSAVPGVPAGPPKSSAIARWENFAKRAGLAMNPMGRKLFEVREVKQSNLCVTADVGTAKELLKLADEVNATVRETEVRGALAQDGRHRAHATRGGSSATKRRRREAGMSLSGRTDVLIEALPISK</sequence>
<dbReference type="PANTHER" id="PTHR19278:SF40">
    <property type="entry name" value="URIDINE 5'-MONOPHOSPHATE SYNTHASE"/>
    <property type="match status" value="1"/>
</dbReference>
<dbReference type="GO" id="GO:0004588">
    <property type="term" value="F:orotate phosphoribosyltransferase activity"/>
    <property type="evidence" value="ECO:0007669"/>
    <property type="project" value="TreeGrafter"/>
</dbReference>
<dbReference type="AlphaFoldDB" id="A0A811MCM3"/>
<dbReference type="GO" id="GO:0006222">
    <property type="term" value="P:UMP biosynthetic process"/>
    <property type="evidence" value="ECO:0007669"/>
    <property type="project" value="TreeGrafter"/>
</dbReference>
<evidence type="ECO:0000256" key="1">
    <source>
        <dbReference type="SAM" id="MobiDB-lite"/>
    </source>
</evidence>
<dbReference type="OrthoDB" id="10263753at2759"/>
<keyword evidence="3" id="KW-1185">Reference proteome</keyword>
<comment type="caution">
    <text evidence="2">The sequence shown here is derived from an EMBL/GenBank/DDBJ whole genome shotgun (WGS) entry which is preliminary data.</text>
</comment>
<accession>A0A811MCM3</accession>
<gene>
    <name evidence="2" type="ORF">NCGR_LOCUS1189</name>
</gene>
<dbReference type="EMBL" id="CAJGYO010000001">
    <property type="protein sequence ID" value="CAD6202951.1"/>
    <property type="molecule type" value="Genomic_DNA"/>
</dbReference>
<dbReference type="GO" id="GO:0004590">
    <property type="term" value="F:orotidine-5'-phosphate decarboxylase activity"/>
    <property type="evidence" value="ECO:0007669"/>
    <property type="project" value="TreeGrafter"/>
</dbReference>
<dbReference type="InterPro" id="IPR013785">
    <property type="entry name" value="Aldolase_TIM"/>
</dbReference>
<dbReference type="Proteomes" id="UP000604825">
    <property type="component" value="Unassembled WGS sequence"/>
</dbReference>
<reference evidence="2" key="1">
    <citation type="submission" date="2020-10" db="EMBL/GenBank/DDBJ databases">
        <authorList>
            <person name="Han B."/>
            <person name="Lu T."/>
            <person name="Zhao Q."/>
            <person name="Huang X."/>
            <person name="Zhao Y."/>
        </authorList>
    </citation>
    <scope>NUCLEOTIDE SEQUENCE</scope>
</reference>